<dbReference type="RefSeq" id="WP_015049213.1">
    <property type="nucleotide sequence ID" value="NC_018870.1"/>
</dbReference>
<dbReference type="KEGG" id="tpz:Tph_c00430"/>
<dbReference type="EMBL" id="CP003732">
    <property type="protein sequence ID" value="AFV10293.1"/>
    <property type="molecule type" value="Genomic_DNA"/>
</dbReference>
<evidence type="ECO:0000313" key="11">
    <source>
        <dbReference type="EMBL" id="AFV10293.1"/>
    </source>
</evidence>
<dbReference type="GO" id="GO:0005737">
    <property type="term" value="C:cytoplasm"/>
    <property type="evidence" value="ECO:0007669"/>
    <property type="project" value="UniProtKB-SubCell"/>
</dbReference>
<dbReference type="Gene3D" id="3.40.640.10">
    <property type="entry name" value="Type I PLP-dependent aspartate aminotransferase-like (Major domain)"/>
    <property type="match status" value="1"/>
</dbReference>
<dbReference type="Pfam" id="PF03841">
    <property type="entry name" value="SelA"/>
    <property type="match status" value="1"/>
</dbReference>
<dbReference type="EC" id="2.9.1.1" evidence="8"/>
<evidence type="ECO:0000256" key="5">
    <source>
        <dbReference type="ARBA" id="ARBA00022917"/>
    </source>
</evidence>
<dbReference type="SUPFAM" id="SSF53383">
    <property type="entry name" value="PLP-dependent transferases"/>
    <property type="match status" value="1"/>
</dbReference>
<comment type="subcellular location">
    <subcellularLocation>
        <location evidence="8">Cytoplasm</location>
    </subcellularLocation>
</comment>
<evidence type="ECO:0000256" key="6">
    <source>
        <dbReference type="ARBA" id="ARBA00023266"/>
    </source>
</evidence>
<dbReference type="InterPro" id="IPR015424">
    <property type="entry name" value="PyrdxlP-dep_Trfase"/>
</dbReference>
<comment type="catalytic activity">
    <reaction evidence="8">
        <text>L-seryl-tRNA(Sec) + selenophosphate + H(+) = L-selenocysteinyl-tRNA(Sec) + phosphate</text>
        <dbReference type="Rhea" id="RHEA:22728"/>
        <dbReference type="Rhea" id="RHEA-COMP:9742"/>
        <dbReference type="Rhea" id="RHEA-COMP:9743"/>
        <dbReference type="ChEBI" id="CHEBI:15378"/>
        <dbReference type="ChEBI" id="CHEBI:16144"/>
        <dbReference type="ChEBI" id="CHEBI:43474"/>
        <dbReference type="ChEBI" id="CHEBI:78533"/>
        <dbReference type="ChEBI" id="CHEBI:78573"/>
        <dbReference type="EC" id="2.9.1.1"/>
    </reaction>
</comment>
<dbReference type="HAMAP" id="MF_00423">
    <property type="entry name" value="SelA"/>
    <property type="match status" value="1"/>
</dbReference>
<comment type="cofactor">
    <cofactor evidence="1 8 9">
        <name>pyridoxal 5'-phosphate</name>
        <dbReference type="ChEBI" id="CHEBI:597326"/>
    </cofactor>
</comment>
<dbReference type="UniPathway" id="UPA00906">
    <property type="reaction ID" value="UER00896"/>
</dbReference>
<dbReference type="PANTHER" id="PTHR32328:SF0">
    <property type="entry name" value="L-SERYL-TRNA(SEC) SELENIUM TRANSFERASE"/>
    <property type="match status" value="1"/>
</dbReference>
<dbReference type="Gene3D" id="3.90.1150.180">
    <property type="match status" value="1"/>
</dbReference>
<dbReference type="STRING" id="1089553.Tph_c00430"/>
<keyword evidence="12" id="KW-1185">Reference proteome</keyword>
<name>K4LC53_THEPS</name>
<comment type="function">
    <text evidence="8">Converts seryl-tRNA(Sec) to selenocysteinyl-tRNA(Sec) required for selenoprotein biosynthesis.</text>
</comment>
<organism evidence="11 12">
    <name type="scientific">Thermacetogenium phaeum (strain ATCC BAA-254 / DSM 26808 / PB)</name>
    <dbReference type="NCBI Taxonomy" id="1089553"/>
    <lineage>
        <taxon>Bacteria</taxon>
        <taxon>Bacillati</taxon>
        <taxon>Bacillota</taxon>
        <taxon>Clostridia</taxon>
        <taxon>Thermoanaerobacterales</taxon>
        <taxon>Thermoanaerobacteraceae</taxon>
        <taxon>Thermacetogenium</taxon>
    </lineage>
</organism>
<dbReference type="InterPro" id="IPR018319">
    <property type="entry name" value="SelA-like"/>
</dbReference>
<dbReference type="OrthoDB" id="9787096at2"/>
<evidence type="ECO:0000256" key="9">
    <source>
        <dbReference type="PIRSR" id="PIRSR618319-50"/>
    </source>
</evidence>
<proteinExistence type="inferred from homology"/>
<dbReference type="AlphaFoldDB" id="K4LC53"/>
<dbReference type="Proteomes" id="UP000000467">
    <property type="component" value="Chromosome"/>
</dbReference>
<protein>
    <recommendedName>
        <fullName evidence="8">L-seryl-tRNA(Sec) selenium transferase</fullName>
        <ecNumber evidence="8">2.9.1.1</ecNumber>
    </recommendedName>
    <alternativeName>
        <fullName evidence="8">Selenocysteine synthase</fullName>
        <shortName evidence="8">Sec synthase</shortName>
    </alternativeName>
    <alternativeName>
        <fullName evidence="8">Selenocysteinyl-tRNA(Sec) synthase</fullName>
    </alternativeName>
</protein>
<accession>K4LC53</accession>
<evidence type="ECO:0000256" key="1">
    <source>
        <dbReference type="ARBA" id="ARBA00001933"/>
    </source>
</evidence>
<evidence type="ECO:0000313" key="12">
    <source>
        <dbReference type="Proteomes" id="UP000000467"/>
    </source>
</evidence>
<keyword evidence="6 8" id="KW-0711">Selenium</keyword>
<evidence type="ECO:0000256" key="8">
    <source>
        <dbReference type="HAMAP-Rule" id="MF_00423"/>
    </source>
</evidence>
<dbReference type="GO" id="GO:0004125">
    <property type="term" value="F:L-seryl-tRNA(Sec) selenium transferase activity"/>
    <property type="evidence" value="ECO:0007669"/>
    <property type="project" value="UniProtKB-UniRule"/>
</dbReference>
<dbReference type="GO" id="GO:0001514">
    <property type="term" value="P:selenocysteine incorporation"/>
    <property type="evidence" value="ECO:0007669"/>
    <property type="project" value="UniProtKB-UniRule"/>
</dbReference>
<gene>
    <name evidence="8 11" type="primary">selA</name>
    <name evidence="11" type="ordered locus">Tph_c00430</name>
</gene>
<evidence type="ECO:0000256" key="2">
    <source>
        <dbReference type="ARBA" id="ARBA00022490"/>
    </source>
</evidence>
<dbReference type="PANTHER" id="PTHR32328">
    <property type="entry name" value="L-SERYL-TRNA(SEC) SELENIUM TRANSFERASE"/>
    <property type="match status" value="1"/>
</dbReference>
<keyword evidence="4 8" id="KW-0663">Pyridoxal phosphate</keyword>
<keyword evidence="2 8" id="KW-0963">Cytoplasm</keyword>
<evidence type="ECO:0000256" key="4">
    <source>
        <dbReference type="ARBA" id="ARBA00022898"/>
    </source>
</evidence>
<dbReference type="eggNOG" id="COG1921">
    <property type="taxonomic scope" value="Bacteria"/>
</dbReference>
<reference evidence="11 12" key="1">
    <citation type="journal article" date="2012" name="BMC Genomics">
        <title>Genome-guided analysis of physiological and morphological traits of the fermentative acetate oxidizer Thermacetogenium phaeum.</title>
        <authorList>
            <person name="Oehler D."/>
            <person name="Poehlein A."/>
            <person name="Leimbach A."/>
            <person name="Muller N."/>
            <person name="Daniel R."/>
            <person name="Gottschalk G."/>
            <person name="Schink B."/>
        </authorList>
    </citation>
    <scope>NUCLEOTIDE SEQUENCE [LARGE SCALE GENOMIC DNA]</scope>
    <source>
        <strain evidence="12">ATCC BAA-254 / DSM 26808 / PB</strain>
    </source>
</reference>
<feature type="modified residue" description="N6-(pyridoxal phosphate)lysine" evidence="8 9">
    <location>
        <position position="289"/>
    </location>
</feature>
<keyword evidence="5 8" id="KW-0648">Protein biosynthesis</keyword>
<evidence type="ECO:0000256" key="7">
    <source>
        <dbReference type="ARBA" id="ARBA00044507"/>
    </source>
</evidence>
<comment type="pathway">
    <text evidence="8">Aminoacyl-tRNA biosynthesis; selenocysteinyl-tRNA(Sec) biosynthesis; selenocysteinyl-tRNA(Sec) from L-seryl-tRNA(Sec) (bacterial route): step 1/1.</text>
</comment>
<evidence type="ECO:0000256" key="10">
    <source>
        <dbReference type="SAM" id="MobiDB-lite"/>
    </source>
</evidence>
<feature type="region of interest" description="Disordered" evidence="10">
    <location>
        <begin position="455"/>
        <end position="480"/>
    </location>
</feature>
<dbReference type="NCBIfam" id="TIGR00474">
    <property type="entry name" value="selA"/>
    <property type="match status" value="1"/>
</dbReference>
<dbReference type="GO" id="GO:0001717">
    <property type="term" value="P:conversion of seryl-tRNAsec to selenocys-tRNAsec"/>
    <property type="evidence" value="ECO:0007669"/>
    <property type="project" value="UniProtKB-UniRule"/>
</dbReference>
<dbReference type="InterPro" id="IPR004534">
    <property type="entry name" value="SelA_trans"/>
</dbReference>
<dbReference type="InterPro" id="IPR015421">
    <property type="entry name" value="PyrdxlP-dep_Trfase_major"/>
</dbReference>
<keyword evidence="3 8" id="KW-0808">Transferase</keyword>
<evidence type="ECO:0000256" key="3">
    <source>
        <dbReference type="ARBA" id="ARBA00022679"/>
    </source>
</evidence>
<comment type="similarity">
    <text evidence="7 8">Belongs to the SelA family.</text>
</comment>
<dbReference type="HOGENOM" id="CLU_038142_1_0_9"/>
<sequence length="480" mass="51355">MDKRDRLRQLPAVHELVNRCSGAGCPTHLLTAAARQVLERWRKKILENGIDPPAPGELAAETAALVRSRLSPSLRPVINATGVVLHTNLGRAPLSEAACQAVAAVAGGYCNLEIDLETGSRGERYSHVEELLCDLTGAQAALVVNNNAAAVFLALHVLARGREVVVGRGELVEIGGSFRVPEIMAQSGAILREVGTTNKTYPRDYERAIGPETALLLKVHPSNYRVVGFTREVSRQELVAIGRSYRIPVMEDAGSGVFFDLLEFREAGESLIGESLAAGVDLVTCSGDKLLGGPQAGIIVGRADLVQALKESPLLRVLRVDKMTLAALEATLRLYLEGKAEEAVPVLRMISLKNSEIERRAIFLKEMLSASLGEECKLEIMPGSSRVGGGSLPLAELPTTLLSLRPGKMTAASLAGRLRRGDPPVIVRIWEDRVIIDPRTLAPGEEEQLAAALKAALRGEPGTPAGEEKAGGESDWIPLS</sequence>